<organism evidence="1 2">
    <name type="scientific">Candidatus Dojkabacteria bacterium</name>
    <dbReference type="NCBI Taxonomy" id="2099670"/>
    <lineage>
        <taxon>Bacteria</taxon>
        <taxon>Candidatus Dojkabacteria</taxon>
    </lineage>
</organism>
<reference evidence="1" key="2">
    <citation type="journal article" date="2021" name="Microbiome">
        <title>Successional dynamics and alternative stable states in a saline activated sludge microbial community over 9 years.</title>
        <authorList>
            <person name="Wang Y."/>
            <person name="Ye J."/>
            <person name="Ju F."/>
            <person name="Liu L."/>
            <person name="Boyd J.A."/>
            <person name="Deng Y."/>
            <person name="Parks D.H."/>
            <person name="Jiang X."/>
            <person name="Yin X."/>
            <person name="Woodcroft B.J."/>
            <person name="Tyson G.W."/>
            <person name="Hugenholtz P."/>
            <person name="Polz M.F."/>
            <person name="Zhang T."/>
        </authorList>
    </citation>
    <scope>NUCLEOTIDE SEQUENCE</scope>
    <source>
        <strain evidence="1">HKST-UBA12</strain>
    </source>
</reference>
<protein>
    <submittedName>
        <fullName evidence="1">MBL fold metallo-hydrolase</fullName>
    </submittedName>
</protein>
<accession>A0A955I7W5</accession>
<dbReference type="AlphaFoldDB" id="A0A955I7W5"/>
<dbReference type="Proteomes" id="UP000760819">
    <property type="component" value="Unassembled WGS sequence"/>
</dbReference>
<proteinExistence type="predicted"/>
<comment type="caution">
    <text evidence="1">The sequence shown here is derived from an EMBL/GenBank/DDBJ whole genome shotgun (WGS) entry which is preliminary data.</text>
</comment>
<dbReference type="SUPFAM" id="SSF56281">
    <property type="entry name" value="Metallo-hydrolase/oxidoreductase"/>
    <property type="match status" value="1"/>
</dbReference>
<dbReference type="EMBL" id="JAGQLI010000215">
    <property type="protein sequence ID" value="MCA9379512.1"/>
    <property type="molecule type" value="Genomic_DNA"/>
</dbReference>
<dbReference type="Gene3D" id="3.60.15.10">
    <property type="entry name" value="Ribonuclease Z/Hydroxyacylglutathione hydrolase-like"/>
    <property type="match status" value="1"/>
</dbReference>
<reference evidence="1" key="1">
    <citation type="submission" date="2020-04" db="EMBL/GenBank/DDBJ databases">
        <authorList>
            <person name="Zhang T."/>
        </authorList>
    </citation>
    <scope>NUCLEOTIDE SEQUENCE</scope>
    <source>
        <strain evidence="1">HKST-UBA12</strain>
    </source>
</reference>
<evidence type="ECO:0000313" key="2">
    <source>
        <dbReference type="Proteomes" id="UP000760819"/>
    </source>
</evidence>
<dbReference type="InterPro" id="IPR052159">
    <property type="entry name" value="Competence_DNA_uptake"/>
</dbReference>
<feature type="non-terminal residue" evidence="1">
    <location>
        <position position="1"/>
    </location>
</feature>
<evidence type="ECO:0000313" key="1">
    <source>
        <dbReference type="EMBL" id="MCA9379512.1"/>
    </source>
</evidence>
<sequence>AGHHGSKTSSSLAVVQTLSPVTTLISVGAGNPYGHPHAEVLGNLARVSSRVFRTDLGGTLTVTTDGKTIFSIKSAQGVEKFELKH</sequence>
<dbReference type="PANTHER" id="PTHR30619:SF1">
    <property type="entry name" value="RECOMBINATION PROTEIN 2"/>
    <property type="match status" value="1"/>
</dbReference>
<gene>
    <name evidence="1" type="ORF">KC640_03720</name>
</gene>
<name>A0A955I7W5_9BACT</name>
<dbReference type="PANTHER" id="PTHR30619">
    <property type="entry name" value="DNA INTERNALIZATION/COMPETENCE PROTEIN COMEC/REC2"/>
    <property type="match status" value="1"/>
</dbReference>
<dbReference type="InterPro" id="IPR036866">
    <property type="entry name" value="RibonucZ/Hydroxyglut_hydro"/>
</dbReference>